<sequence length="151" mass="16426">MGMFETISEDIKAAMLAKEKVRLEALRGVKKEFIEAKTAKGSDGELHDDVALKILQKMVKQRKDSATIYIEQNRPELAENELAEAAIIETYLPKSLSDEELDVAIRALITEIGASGPKDMGKVMGAANKQLGGKAEGKVIAEKVKSILNSL</sequence>
<dbReference type="PANTHER" id="PTHR28055">
    <property type="entry name" value="ALTERED INHERITANCE OF MITOCHONDRIA PROTEIN 41, MITOCHONDRIAL"/>
    <property type="match status" value="1"/>
</dbReference>
<name>A0A7W5DPI9_9PORP</name>
<dbReference type="Gene3D" id="1.10.10.410">
    <property type="match status" value="1"/>
</dbReference>
<keyword evidence="2" id="KW-1185">Reference proteome</keyword>
<dbReference type="EMBL" id="JACHYB010000001">
    <property type="protein sequence ID" value="MBB3186717.1"/>
    <property type="molecule type" value="Genomic_DNA"/>
</dbReference>
<comment type="caution">
    <text evidence="1">The sequence shown here is derived from an EMBL/GenBank/DDBJ whole genome shotgun (WGS) entry which is preliminary data.</text>
</comment>
<evidence type="ECO:0008006" key="3">
    <source>
        <dbReference type="Google" id="ProtNLM"/>
    </source>
</evidence>
<gene>
    <name evidence="1" type="ORF">FHX64_000880</name>
</gene>
<evidence type="ECO:0000313" key="2">
    <source>
        <dbReference type="Proteomes" id="UP000544222"/>
    </source>
</evidence>
<accession>A0A7W5DPI9</accession>
<evidence type="ECO:0000313" key="1">
    <source>
        <dbReference type="EMBL" id="MBB3186717.1"/>
    </source>
</evidence>
<dbReference type="InterPro" id="IPR019004">
    <property type="entry name" value="YqeY/Aim41"/>
</dbReference>
<reference evidence="1 2" key="1">
    <citation type="submission" date="2020-08" db="EMBL/GenBank/DDBJ databases">
        <title>Genomic Encyclopedia of Type Strains, Phase IV (KMG-IV): sequencing the most valuable type-strain genomes for metagenomic binning, comparative biology and taxonomic classification.</title>
        <authorList>
            <person name="Goeker M."/>
        </authorList>
    </citation>
    <scope>NUCLEOTIDE SEQUENCE [LARGE SCALE GENOMIC DNA]</scope>
    <source>
        <strain evidence="1 2">DSM 27471</strain>
    </source>
</reference>
<dbReference type="Proteomes" id="UP000544222">
    <property type="component" value="Unassembled WGS sequence"/>
</dbReference>
<dbReference type="PANTHER" id="PTHR28055:SF1">
    <property type="entry name" value="ALTERED INHERITANCE OF MITOCHONDRIA PROTEIN 41, MITOCHONDRIAL"/>
    <property type="match status" value="1"/>
</dbReference>
<organism evidence="1 2">
    <name type="scientific">Microbacter margulisiae</name>
    <dbReference type="NCBI Taxonomy" id="1350067"/>
    <lineage>
        <taxon>Bacteria</taxon>
        <taxon>Pseudomonadati</taxon>
        <taxon>Bacteroidota</taxon>
        <taxon>Bacteroidia</taxon>
        <taxon>Bacteroidales</taxon>
        <taxon>Porphyromonadaceae</taxon>
        <taxon>Microbacter</taxon>
    </lineage>
</organism>
<dbReference type="Pfam" id="PF09424">
    <property type="entry name" value="YqeY"/>
    <property type="match status" value="1"/>
</dbReference>
<dbReference type="AlphaFoldDB" id="A0A7W5DPI9"/>
<dbReference type="InterPro" id="IPR003789">
    <property type="entry name" value="Asn/Gln_tRNA_amidoTrase-B-like"/>
</dbReference>
<dbReference type="RefSeq" id="WP_183412570.1">
    <property type="nucleotide sequence ID" value="NZ_JACHYB010000001.1"/>
</dbReference>
<protein>
    <recommendedName>
        <fullName evidence="3">GatB/YqeY domain-containing protein</fullName>
    </recommendedName>
</protein>
<dbReference type="InterPro" id="IPR023168">
    <property type="entry name" value="GatB_Yqey_C_2"/>
</dbReference>
<proteinExistence type="predicted"/>
<dbReference type="Gene3D" id="1.10.1510.10">
    <property type="entry name" value="Uncharacterised protein YqeY/AIM41 PF09424, N-terminal domain"/>
    <property type="match status" value="1"/>
</dbReference>
<dbReference type="InterPro" id="IPR042184">
    <property type="entry name" value="YqeY/Aim41_N"/>
</dbReference>
<dbReference type="GO" id="GO:0016884">
    <property type="term" value="F:carbon-nitrogen ligase activity, with glutamine as amido-N-donor"/>
    <property type="evidence" value="ECO:0007669"/>
    <property type="project" value="InterPro"/>
</dbReference>
<dbReference type="SUPFAM" id="SSF89095">
    <property type="entry name" value="GatB/YqeY motif"/>
    <property type="match status" value="1"/>
</dbReference>